<comment type="function">
    <text evidence="11">Peptidoglycan polymerase that catalyzes glycan chain elongation from lipid-linked precursors.</text>
</comment>
<dbReference type="SUPFAM" id="SSF53955">
    <property type="entry name" value="Lysozyme-like"/>
    <property type="match status" value="1"/>
</dbReference>
<gene>
    <name evidence="13" type="primary">pbpG_2</name>
    <name evidence="11" type="synonym">mtgA</name>
    <name evidence="13" type="ORF">jaqu_34500</name>
</gene>
<dbReference type="EC" id="2.4.99.28" evidence="11"/>
<evidence type="ECO:0000256" key="2">
    <source>
        <dbReference type="ARBA" id="ARBA00022519"/>
    </source>
</evidence>
<evidence type="ECO:0000313" key="14">
    <source>
        <dbReference type="Proteomes" id="UP000032232"/>
    </source>
</evidence>
<dbReference type="Gene3D" id="1.10.3810.10">
    <property type="entry name" value="Biosynthetic peptidoglycan transglycosylase-like"/>
    <property type="match status" value="1"/>
</dbReference>
<evidence type="ECO:0000256" key="9">
    <source>
        <dbReference type="ARBA" id="ARBA00023136"/>
    </source>
</evidence>
<keyword evidence="6 11" id="KW-0133">Cell shape</keyword>
<dbReference type="Pfam" id="PF00912">
    <property type="entry name" value="Transgly"/>
    <property type="match status" value="1"/>
</dbReference>
<keyword evidence="9 11" id="KW-0472">Membrane</keyword>
<dbReference type="PATRIC" id="fig|935700.4.peg.3559"/>
<accession>A0A0D1CK51</accession>
<keyword evidence="3 11" id="KW-0328">Glycosyltransferase</keyword>
<keyword evidence="7 11" id="KW-0573">Peptidoglycan synthesis</keyword>
<comment type="catalytic activity">
    <reaction evidence="11">
        <text>[GlcNAc-(1-&gt;4)-Mur2Ac(oyl-L-Ala-gamma-D-Glu-L-Lys-D-Ala-D-Ala)](n)-di-trans,octa-cis-undecaprenyl diphosphate + beta-D-GlcNAc-(1-&gt;4)-Mur2Ac(oyl-L-Ala-gamma-D-Glu-L-Lys-D-Ala-D-Ala)-di-trans,octa-cis-undecaprenyl diphosphate = [GlcNAc-(1-&gt;4)-Mur2Ac(oyl-L-Ala-gamma-D-Glu-L-Lys-D-Ala-D-Ala)](n+1)-di-trans,octa-cis-undecaprenyl diphosphate + di-trans,octa-cis-undecaprenyl diphosphate + H(+)</text>
        <dbReference type="Rhea" id="RHEA:23708"/>
        <dbReference type="Rhea" id="RHEA-COMP:9602"/>
        <dbReference type="Rhea" id="RHEA-COMP:9603"/>
        <dbReference type="ChEBI" id="CHEBI:15378"/>
        <dbReference type="ChEBI" id="CHEBI:58405"/>
        <dbReference type="ChEBI" id="CHEBI:60033"/>
        <dbReference type="ChEBI" id="CHEBI:78435"/>
        <dbReference type="EC" id="2.4.99.28"/>
    </reaction>
</comment>
<dbReference type="GO" id="GO:0008955">
    <property type="term" value="F:peptidoglycan glycosyltransferase activity"/>
    <property type="evidence" value="ECO:0007669"/>
    <property type="project" value="UniProtKB-UniRule"/>
</dbReference>
<comment type="subcellular location">
    <subcellularLocation>
        <location evidence="11">Cell inner membrane</location>
        <topology evidence="11">Single-pass membrane protein</topology>
    </subcellularLocation>
</comment>
<keyword evidence="1 11" id="KW-1003">Cell membrane</keyword>
<name>A0A0D1CK51_9RHOB</name>
<evidence type="ECO:0000256" key="3">
    <source>
        <dbReference type="ARBA" id="ARBA00022676"/>
    </source>
</evidence>
<dbReference type="GO" id="GO:0071555">
    <property type="term" value="P:cell wall organization"/>
    <property type="evidence" value="ECO:0007669"/>
    <property type="project" value="UniProtKB-KW"/>
</dbReference>
<dbReference type="InterPro" id="IPR036950">
    <property type="entry name" value="PBP_transglycosylase"/>
</dbReference>
<dbReference type="UniPathway" id="UPA00219"/>
<reference evidence="13 14" key="1">
    <citation type="submission" date="2015-02" db="EMBL/GenBank/DDBJ databases">
        <title>Genome Sequence of Jannaschia aquimarina DSM28248, a member of the Roseobacter clade.</title>
        <authorList>
            <person name="Voget S."/>
            <person name="Daniel R."/>
        </authorList>
    </citation>
    <scope>NUCLEOTIDE SEQUENCE [LARGE SCALE GENOMIC DNA]</scope>
    <source>
        <strain evidence="13 14">GSW-M26</strain>
    </source>
</reference>
<feature type="domain" description="Glycosyl transferase family 51" evidence="12">
    <location>
        <begin position="85"/>
        <end position="244"/>
    </location>
</feature>
<dbReference type="GO" id="GO:0009252">
    <property type="term" value="P:peptidoglycan biosynthetic process"/>
    <property type="evidence" value="ECO:0007669"/>
    <property type="project" value="UniProtKB-UniRule"/>
</dbReference>
<feature type="transmembrane region" description="Helical" evidence="11">
    <location>
        <begin position="46"/>
        <end position="68"/>
    </location>
</feature>
<keyword evidence="14" id="KW-1185">Reference proteome</keyword>
<organism evidence="13 14">
    <name type="scientific">Jannaschia aquimarina</name>
    <dbReference type="NCBI Taxonomy" id="935700"/>
    <lineage>
        <taxon>Bacteria</taxon>
        <taxon>Pseudomonadati</taxon>
        <taxon>Pseudomonadota</taxon>
        <taxon>Alphaproteobacteria</taxon>
        <taxon>Rhodobacterales</taxon>
        <taxon>Roseobacteraceae</taxon>
        <taxon>Jannaschia</taxon>
    </lineage>
</organism>
<evidence type="ECO:0000256" key="5">
    <source>
        <dbReference type="ARBA" id="ARBA00022692"/>
    </source>
</evidence>
<evidence type="ECO:0000313" key="13">
    <source>
        <dbReference type="EMBL" id="KIT15122.1"/>
    </source>
</evidence>
<dbReference type="InterPro" id="IPR011812">
    <property type="entry name" value="Pep_trsgly"/>
</dbReference>
<proteinExistence type="inferred from homology"/>
<dbReference type="GO" id="GO:0005886">
    <property type="term" value="C:plasma membrane"/>
    <property type="evidence" value="ECO:0007669"/>
    <property type="project" value="UniProtKB-SubCell"/>
</dbReference>
<evidence type="ECO:0000256" key="4">
    <source>
        <dbReference type="ARBA" id="ARBA00022679"/>
    </source>
</evidence>
<dbReference type="GO" id="GO:0016763">
    <property type="term" value="F:pentosyltransferase activity"/>
    <property type="evidence" value="ECO:0007669"/>
    <property type="project" value="InterPro"/>
</dbReference>
<dbReference type="EMBL" id="JYFE01000060">
    <property type="protein sequence ID" value="KIT15122.1"/>
    <property type="molecule type" value="Genomic_DNA"/>
</dbReference>
<dbReference type="AlphaFoldDB" id="A0A0D1CK51"/>
<evidence type="ECO:0000256" key="6">
    <source>
        <dbReference type="ARBA" id="ARBA00022960"/>
    </source>
</evidence>
<comment type="pathway">
    <text evidence="11">Cell wall biogenesis; peptidoglycan biosynthesis.</text>
</comment>
<comment type="similarity">
    <text evidence="11">Belongs to the glycosyltransferase 51 family.</text>
</comment>
<dbReference type="STRING" id="935700.jaqu_34500"/>
<dbReference type="InterPro" id="IPR023346">
    <property type="entry name" value="Lysozyme-like_dom_sf"/>
</dbReference>
<dbReference type="NCBIfam" id="TIGR02070">
    <property type="entry name" value="mono_pep_trsgly"/>
    <property type="match status" value="1"/>
</dbReference>
<keyword evidence="2 11" id="KW-0997">Cell inner membrane</keyword>
<evidence type="ECO:0000256" key="8">
    <source>
        <dbReference type="ARBA" id="ARBA00022989"/>
    </source>
</evidence>
<protein>
    <recommendedName>
        <fullName evidence="11">Biosynthetic peptidoglycan transglycosylase</fullName>
        <ecNumber evidence="11">2.4.99.28</ecNumber>
    </recommendedName>
    <alternativeName>
        <fullName evidence="11">Glycan polymerase</fullName>
    </alternativeName>
    <alternativeName>
        <fullName evidence="11">Peptidoglycan glycosyltransferase MtgA</fullName>
        <shortName evidence="11">PGT</shortName>
    </alternativeName>
</protein>
<evidence type="ECO:0000256" key="10">
    <source>
        <dbReference type="ARBA" id="ARBA00023316"/>
    </source>
</evidence>
<keyword evidence="4 11" id="KW-0808">Transferase</keyword>
<dbReference type="InterPro" id="IPR001264">
    <property type="entry name" value="Glyco_trans_51"/>
</dbReference>
<dbReference type="Proteomes" id="UP000032232">
    <property type="component" value="Unassembled WGS sequence"/>
</dbReference>
<dbReference type="GO" id="GO:0009274">
    <property type="term" value="C:peptidoglycan-based cell wall"/>
    <property type="evidence" value="ECO:0007669"/>
    <property type="project" value="InterPro"/>
</dbReference>
<dbReference type="GO" id="GO:0008360">
    <property type="term" value="P:regulation of cell shape"/>
    <property type="evidence" value="ECO:0007669"/>
    <property type="project" value="UniProtKB-KW"/>
</dbReference>
<evidence type="ECO:0000259" key="12">
    <source>
        <dbReference type="Pfam" id="PF00912"/>
    </source>
</evidence>
<keyword evidence="10 11" id="KW-0961">Cell wall biogenesis/degradation</keyword>
<keyword evidence="8 11" id="KW-1133">Transmembrane helix</keyword>
<dbReference type="PANTHER" id="PTHR30400">
    <property type="entry name" value="MONOFUNCTIONAL BIOSYNTHETIC PEPTIDOGLYCAN TRANSGLYCOSYLASE"/>
    <property type="match status" value="1"/>
</dbReference>
<sequence length="259" mass="28305">MTRSGPATTCCAVAKSARKPASKKGKRARPGLGARLRGGLRRLLRWTIRGIVVVAALLVVWVLAYRWIDPPTTPYILSEGIRLDRLDRDWVDLENVAPIMARAVVAAEDANFCQHWGFDVDAIRSAIAQGGTRGASTISQQVVKNAFLWQGRSWLRKAGEAALTPVMEALWPKRRILEVYLNVAEMGEGVFGVQAAARHHFGVDAADLTRVQAARLAAILPSPKTRNPAQPTQRLRNRARGILDGAATIRADGRAACFE</sequence>
<evidence type="ECO:0000256" key="11">
    <source>
        <dbReference type="HAMAP-Rule" id="MF_00766"/>
    </source>
</evidence>
<evidence type="ECO:0000256" key="1">
    <source>
        <dbReference type="ARBA" id="ARBA00022475"/>
    </source>
</evidence>
<dbReference type="PANTHER" id="PTHR30400:SF0">
    <property type="entry name" value="BIOSYNTHETIC PEPTIDOGLYCAN TRANSGLYCOSYLASE"/>
    <property type="match status" value="1"/>
</dbReference>
<dbReference type="HAMAP" id="MF_00766">
    <property type="entry name" value="PGT_MtgA"/>
    <property type="match status" value="1"/>
</dbReference>
<comment type="caution">
    <text evidence="13">The sequence shown here is derived from an EMBL/GenBank/DDBJ whole genome shotgun (WGS) entry which is preliminary data.</text>
</comment>
<evidence type="ECO:0000256" key="7">
    <source>
        <dbReference type="ARBA" id="ARBA00022984"/>
    </source>
</evidence>
<keyword evidence="5 11" id="KW-0812">Transmembrane</keyword>